<evidence type="ECO:0000313" key="4">
    <source>
        <dbReference type="EMBL" id="CAB4537501.1"/>
    </source>
</evidence>
<accession>A0A6J6BET4</accession>
<dbReference type="GO" id="GO:0016491">
    <property type="term" value="F:oxidoreductase activity"/>
    <property type="evidence" value="ECO:0007669"/>
    <property type="project" value="UniProtKB-KW"/>
</dbReference>
<proteinExistence type="inferred from homology"/>
<dbReference type="SUPFAM" id="SSF55347">
    <property type="entry name" value="Glyceraldehyde-3-phosphate dehydrogenase-like, C-terminal domain"/>
    <property type="match status" value="1"/>
</dbReference>
<name>A0A6J6BET4_9ZZZZ</name>
<protein>
    <submittedName>
        <fullName evidence="4">Unannotated protein</fullName>
    </submittedName>
</protein>
<dbReference type="InterPro" id="IPR051317">
    <property type="entry name" value="Gfo/Idh/MocA_oxidoreduct"/>
</dbReference>
<sequence>MTVFFNRFWDSDTLTVKKIIKDGVIGKPFRYESRFERFRPIKNLTSWRENDSPENGGGLLLDLQTHLLSIALNTFGKAAMTHSRIRDIRGGSEDDVLLHLTHESGVDSVLSASAVAGSPGPRIRLLCTEGALVIHDLDPQEALLRSGKSPESGIWSVPTSSRAFLHRGDAVEEIQGVAGNYGNFYLAVRDALSGDGAWPVSHEEIRDVASHIDKAREINVG</sequence>
<evidence type="ECO:0000256" key="2">
    <source>
        <dbReference type="ARBA" id="ARBA00023002"/>
    </source>
</evidence>
<dbReference type="Gene3D" id="3.30.360.10">
    <property type="entry name" value="Dihydrodipicolinate Reductase, domain 2"/>
    <property type="match status" value="1"/>
</dbReference>
<reference evidence="4" key="1">
    <citation type="submission" date="2020-05" db="EMBL/GenBank/DDBJ databases">
        <authorList>
            <person name="Chiriac C."/>
            <person name="Salcher M."/>
            <person name="Ghai R."/>
            <person name="Kavagutti S V."/>
        </authorList>
    </citation>
    <scope>NUCLEOTIDE SEQUENCE</scope>
</reference>
<dbReference type="Gene3D" id="3.40.50.720">
    <property type="entry name" value="NAD(P)-binding Rossmann-like Domain"/>
    <property type="match status" value="1"/>
</dbReference>
<gene>
    <name evidence="4" type="ORF">UFOPK1399_00863</name>
</gene>
<evidence type="ECO:0000256" key="1">
    <source>
        <dbReference type="ARBA" id="ARBA00010928"/>
    </source>
</evidence>
<comment type="similarity">
    <text evidence="1">Belongs to the Gfo/Idh/MocA family.</text>
</comment>
<dbReference type="Pfam" id="PF22725">
    <property type="entry name" value="GFO_IDH_MocA_C3"/>
    <property type="match status" value="1"/>
</dbReference>
<dbReference type="PANTHER" id="PTHR43708:SF5">
    <property type="entry name" value="CONSERVED EXPRESSED OXIDOREDUCTASE (EUROFUNG)-RELATED"/>
    <property type="match status" value="1"/>
</dbReference>
<feature type="domain" description="GFO/IDH/MocA-like oxidoreductase" evidence="3">
    <location>
        <begin position="14"/>
        <end position="132"/>
    </location>
</feature>
<keyword evidence="2" id="KW-0560">Oxidoreductase</keyword>
<dbReference type="PANTHER" id="PTHR43708">
    <property type="entry name" value="CONSERVED EXPRESSED OXIDOREDUCTASE (EUROFUNG)"/>
    <property type="match status" value="1"/>
</dbReference>
<dbReference type="AlphaFoldDB" id="A0A6J6BET4"/>
<evidence type="ECO:0000259" key="3">
    <source>
        <dbReference type="Pfam" id="PF22725"/>
    </source>
</evidence>
<organism evidence="4">
    <name type="scientific">freshwater metagenome</name>
    <dbReference type="NCBI Taxonomy" id="449393"/>
    <lineage>
        <taxon>unclassified sequences</taxon>
        <taxon>metagenomes</taxon>
        <taxon>ecological metagenomes</taxon>
    </lineage>
</organism>
<dbReference type="InterPro" id="IPR055170">
    <property type="entry name" value="GFO_IDH_MocA-like_dom"/>
</dbReference>
<dbReference type="EMBL" id="CAEZSD010000112">
    <property type="protein sequence ID" value="CAB4537501.1"/>
    <property type="molecule type" value="Genomic_DNA"/>
</dbReference>